<dbReference type="PANTHER" id="PTHR43252">
    <property type="entry name" value="TRANSCRIPTIONAL REGULATOR YQJI"/>
    <property type="match status" value="1"/>
</dbReference>
<gene>
    <name evidence="2" type="ORF">SAMN05421508_104382</name>
</gene>
<protein>
    <submittedName>
        <fullName evidence="2">DNA-binding transcriptional regulator, PadR family</fullName>
    </submittedName>
</protein>
<dbReference type="AlphaFoldDB" id="A0A286GJ55"/>
<dbReference type="EMBL" id="OCNJ01000004">
    <property type="protein sequence ID" value="SOD95563.1"/>
    <property type="molecule type" value="Genomic_DNA"/>
</dbReference>
<dbReference type="Gene3D" id="1.10.10.10">
    <property type="entry name" value="Winged helix-like DNA-binding domain superfamily/Winged helix DNA-binding domain"/>
    <property type="match status" value="1"/>
</dbReference>
<dbReference type="InterPro" id="IPR036390">
    <property type="entry name" value="WH_DNA-bd_sf"/>
</dbReference>
<dbReference type="SUPFAM" id="SSF46785">
    <property type="entry name" value="Winged helix' DNA-binding domain"/>
    <property type="match status" value="1"/>
</dbReference>
<proteinExistence type="predicted"/>
<dbReference type="PANTHER" id="PTHR43252:SF2">
    <property type="entry name" value="TRANSCRIPTION REGULATOR, PADR-LIKE FAMILY"/>
    <property type="match status" value="1"/>
</dbReference>
<keyword evidence="3" id="KW-1185">Reference proteome</keyword>
<dbReference type="Proteomes" id="UP000219621">
    <property type="component" value="Unassembled WGS sequence"/>
</dbReference>
<name>A0A286GJ55_9PROT</name>
<dbReference type="InterPro" id="IPR005149">
    <property type="entry name" value="Tscrpt_reg_PadR_N"/>
</dbReference>
<evidence type="ECO:0000259" key="1">
    <source>
        <dbReference type="Pfam" id="PF03551"/>
    </source>
</evidence>
<reference evidence="2 3" key="1">
    <citation type="submission" date="2017-09" db="EMBL/GenBank/DDBJ databases">
        <authorList>
            <person name="Ehlers B."/>
            <person name="Leendertz F.H."/>
        </authorList>
    </citation>
    <scope>NUCLEOTIDE SEQUENCE [LARGE SCALE GENOMIC DNA]</scope>
    <source>
        <strain evidence="2 3">USBA 140</strain>
    </source>
</reference>
<dbReference type="InterPro" id="IPR036388">
    <property type="entry name" value="WH-like_DNA-bd_sf"/>
</dbReference>
<evidence type="ECO:0000313" key="3">
    <source>
        <dbReference type="Proteomes" id="UP000219621"/>
    </source>
</evidence>
<dbReference type="GO" id="GO:0003677">
    <property type="term" value="F:DNA binding"/>
    <property type="evidence" value="ECO:0007669"/>
    <property type="project" value="UniProtKB-KW"/>
</dbReference>
<organism evidence="2 3">
    <name type="scientific">Caenispirillum bisanense</name>
    <dbReference type="NCBI Taxonomy" id="414052"/>
    <lineage>
        <taxon>Bacteria</taxon>
        <taxon>Pseudomonadati</taxon>
        <taxon>Pseudomonadota</taxon>
        <taxon>Alphaproteobacteria</taxon>
        <taxon>Rhodospirillales</taxon>
        <taxon>Novispirillaceae</taxon>
        <taxon>Caenispirillum</taxon>
    </lineage>
</organism>
<feature type="domain" description="Transcription regulator PadR N-terminal" evidence="1">
    <location>
        <begin position="27"/>
        <end position="99"/>
    </location>
</feature>
<dbReference type="Pfam" id="PF03551">
    <property type="entry name" value="PadR"/>
    <property type="match status" value="1"/>
</dbReference>
<keyword evidence="2" id="KW-0238">DNA-binding</keyword>
<dbReference type="RefSeq" id="WP_245913446.1">
    <property type="nucleotide sequence ID" value="NZ_OCNJ01000004.1"/>
</dbReference>
<evidence type="ECO:0000313" key="2">
    <source>
        <dbReference type="EMBL" id="SOD95563.1"/>
    </source>
</evidence>
<accession>A0A286GJ55</accession>
<sequence length="132" mass="14546">MAKAAPDYTSRSYWNGIIKMSLSKFFILRVLHERPMHGYEIAQAVERTTSGCCSPSEGAIYPALKEFETGGYVVSETEVVSGRERRVYTLTDKGRDAFRTAVDAWMEVTDSLQAAREVVDRPRAVAGGGCCG</sequence>